<dbReference type="OrthoDB" id="5976022at2759"/>
<dbReference type="InterPro" id="IPR029052">
    <property type="entry name" value="Metallo-depent_PP-like"/>
</dbReference>
<dbReference type="PANTHER" id="PTHR46546:SF4">
    <property type="entry name" value="SHEWANELLA-LIKE PROTEIN PHOSPHATASE 1"/>
    <property type="match status" value="1"/>
</dbReference>
<protein>
    <recommendedName>
        <fullName evidence="2">Calcineurin-like phosphoesterase domain-containing protein</fullName>
    </recommendedName>
</protein>
<organism evidence="3">
    <name type="scientific">Absidia glauca</name>
    <name type="common">Pin mould</name>
    <dbReference type="NCBI Taxonomy" id="4829"/>
    <lineage>
        <taxon>Eukaryota</taxon>
        <taxon>Fungi</taxon>
        <taxon>Fungi incertae sedis</taxon>
        <taxon>Mucoromycota</taxon>
        <taxon>Mucoromycotina</taxon>
        <taxon>Mucoromycetes</taxon>
        <taxon>Mucorales</taxon>
        <taxon>Cunninghamellaceae</taxon>
        <taxon>Absidia</taxon>
    </lineage>
</organism>
<feature type="domain" description="Calcineurin-like phosphoesterase" evidence="2">
    <location>
        <begin position="32"/>
        <end position="245"/>
    </location>
</feature>
<dbReference type="Pfam" id="PF00149">
    <property type="entry name" value="Metallophos"/>
    <property type="match status" value="1"/>
</dbReference>
<evidence type="ECO:0000256" key="1">
    <source>
        <dbReference type="SAM" id="SignalP"/>
    </source>
</evidence>
<gene>
    <name evidence="3" type="primary">ABSGL_11215.1 scaffold 12295</name>
</gene>
<dbReference type="Proteomes" id="UP000078561">
    <property type="component" value="Unassembled WGS sequence"/>
</dbReference>
<dbReference type="OMA" id="NEVLWFM"/>
<evidence type="ECO:0000259" key="2">
    <source>
        <dbReference type="Pfam" id="PF00149"/>
    </source>
</evidence>
<dbReference type="STRING" id="4829.A0A168QQU2"/>
<feature type="signal peptide" evidence="1">
    <location>
        <begin position="1"/>
        <end position="22"/>
    </location>
</feature>
<sequence length="306" mass="33940">MNLILVVLCISLTLLLTNDVYATTIQLEEPRRIVAMGDLHGDLHNTKKILRLAGLINDKDHWSGGDTIYVQTGDVLDRGTDTIELYDLIQRLRSEAPEQGGLVIPLLGNHEIMNLAGDWRYVTKKEMATFGGHSKRVEAFQPDGFIGEYLVQLNMTTKVGGTVFCHGGINPEFAKKGVDQINDNVRQDLLRYMASGADPHGVFGGHGPTWYRGYALDDEPGICAVADKALAYMKADRMVMGHTVQRDGEIRTRCNGKIILVDIGISWVYGGFVGALEIIGDQVTAIYEHTRVPLPPRQEDRTHQEL</sequence>
<dbReference type="InParanoid" id="A0A168QQU2"/>
<dbReference type="EMBL" id="LT554468">
    <property type="protein sequence ID" value="SAM05340.1"/>
    <property type="molecule type" value="Genomic_DNA"/>
</dbReference>
<keyword evidence="4" id="KW-1185">Reference proteome</keyword>
<dbReference type="AlphaFoldDB" id="A0A168QQU2"/>
<dbReference type="PANTHER" id="PTHR46546">
    <property type="entry name" value="SHEWANELLA-LIKE PROTEIN PHOSPHATASE 1"/>
    <property type="match status" value="1"/>
</dbReference>
<accession>A0A168QQU2</accession>
<dbReference type="Gene3D" id="3.60.21.10">
    <property type="match status" value="1"/>
</dbReference>
<keyword evidence="1" id="KW-0732">Signal</keyword>
<dbReference type="InterPro" id="IPR004843">
    <property type="entry name" value="Calcineurin-like_PHP"/>
</dbReference>
<reference evidence="3" key="1">
    <citation type="submission" date="2016-04" db="EMBL/GenBank/DDBJ databases">
        <authorList>
            <person name="Evans L.H."/>
            <person name="Alamgir A."/>
            <person name="Owens N."/>
            <person name="Weber N.D."/>
            <person name="Virtaneva K."/>
            <person name="Barbian K."/>
            <person name="Babar A."/>
            <person name="Rosenke K."/>
        </authorList>
    </citation>
    <scope>NUCLEOTIDE SEQUENCE [LARGE SCALE GENOMIC DNA]</scope>
    <source>
        <strain evidence="3">CBS 101.48</strain>
    </source>
</reference>
<evidence type="ECO:0000313" key="3">
    <source>
        <dbReference type="EMBL" id="SAM05340.1"/>
    </source>
</evidence>
<feature type="chain" id="PRO_5007899935" description="Calcineurin-like phosphoesterase domain-containing protein" evidence="1">
    <location>
        <begin position="23"/>
        <end position="306"/>
    </location>
</feature>
<proteinExistence type="predicted"/>
<name>A0A168QQU2_ABSGL</name>
<dbReference type="GO" id="GO:0016787">
    <property type="term" value="F:hydrolase activity"/>
    <property type="evidence" value="ECO:0007669"/>
    <property type="project" value="InterPro"/>
</dbReference>
<evidence type="ECO:0000313" key="4">
    <source>
        <dbReference type="Proteomes" id="UP000078561"/>
    </source>
</evidence>
<dbReference type="FunCoup" id="A0A168QQU2">
    <property type="interactions" value="6"/>
</dbReference>
<dbReference type="SUPFAM" id="SSF56300">
    <property type="entry name" value="Metallo-dependent phosphatases"/>
    <property type="match status" value="1"/>
</dbReference>